<keyword evidence="5" id="KW-1185">Reference proteome</keyword>
<evidence type="ECO:0000313" key="4">
    <source>
        <dbReference type="EMBL" id="KAK0525074.1"/>
    </source>
</evidence>
<reference evidence="4" key="1">
    <citation type="journal article" date="2023" name="PhytoFront">
        <title>Draft Genome Resources of Seven Strains of Tilletia horrida, Causal Agent of Kernel Smut of Rice.</title>
        <authorList>
            <person name="Khanal S."/>
            <person name="Antony Babu S."/>
            <person name="Zhou X.G."/>
        </authorList>
    </citation>
    <scope>NUCLEOTIDE SEQUENCE</scope>
    <source>
        <strain evidence="4">TX3</strain>
    </source>
</reference>
<dbReference type="AlphaFoldDB" id="A0AAN6JP64"/>
<evidence type="ECO:0008006" key="6">
    <source>
        <dbReference type="Google" id="ProtNLM"/>
    </source>
</evidence>
<proteinExistence type="predicted"/>
<feature type="transmembrane region" description="Helical" evidence="2">
    <location>
        <begin position="81"/>
        <end position="106"/>
    </location>
</feature>
<evidence type="ECO:0000313" key="5">
    <source>
        <dbReference type="Proteomes" id="UP001176521"/>
    </source>
</evidence>
<dbReference type="EMBL" id="JAPDMQ010000417">
    <property type="protein sequence ID" value="KAK0525074.1"/>
    <property type="molecule type" value="Genomic_DNA"/>
</dbReference>
<feature type="compositionally biased region" description="Low complexity" evidence="1">
    <location>
        <begin position="196"/>
        <end position="234"/>
    </location>
</feature>
<feature type="region of interest" description="Disordered" evidence="1">
    <location>
        <begin position="155"/>
        <end position="249"/>
    </location>
</feature>
<gene>
    <name evidence="4" type="ORF">OC842_005629</name>
</gene>
<evidence type="ECO:0000256" key="1">
    <source>
        <dbReference type="SAM" id="MobiDB-lite"/>
    </source>
</evidence>
<evidence type="ECO:0000256" key="3">
    <source>
        <dbReference type="SAM" id="SignalP"/>
    </source>
</evidence>
<feature type="region of interest" description="Disordered" evidence="1">
    <location>
        <begin position="279"/>
        <end position="329"/>
    </location>
</feature>
<organism evidence="4 5">
    <name type="scientific">Tilletia horrida</name>
    <dbReference type="NCBI Taxonomy" id="155126"/>
    <lineage>
        <taxon>Eukaryota</taxon>
        <taxon>Fungi</taxon>
        <taxon>Dikarya</taxon>
        <taxon>Basidiomycota</taxon>
        <taxon>Ustilaginomycotina</taxon>
        <taxon>Exobasidiomycetes</taxon>
        <taxon>Tilletiales</taxon>
        <taxon>Tilletiaceae</taxon>
        <taxon>Tilletia</taxon>
    </lineage>
</organism>
<keyword evidence="3" id="KW-0732">Signal</keyword>
<feature type="signal peptide" evidence="3">
    <location>
        <begin position="1"/>
        <end position="23"/>
    </location>
</feature>
<evidence type="ECO:0000256" key="2">
    <source>
        <dbReference type="SAM" id="Phobius"/>
    </source>
</evidence>
<feature type="transmembrane region" description="Helical" evidence="2">
    <location>
        <begin position="51"/>
        <end position="74"/>
    </location>
</feature>
<name>A0AAN6JP64_9BASI</name>
<feature type="compositionally biased region" description="Low complexity" evidence="1">
    <location>
        <begin position="279"/>
        <end position="292"/>
    </location>
</feature>
<feature type="transmembrane region" description="Helical" evidence="2">
    <location>
        <begin position="126"/>
        <end position="148"/>
    </location>
</feature>
<keyword evidence="2" id="KW-0812">Transmembrane</keyword>
<comment type="caution">
    <text evidence="4">The sequence shown here is derived from an EMBL/GenBank/DDBJ whole genome shotgun (WGS) entry which is preliminary data.</text>
</comment>
<accession>A0AAN6JP64</accession>
<keyword evidence="2" id="KW-1133">Transmembrane helix</keyword>
<dbReference type="Proteomes" id="UP001176521">
    <property type="component" value="Unassembled WGS sequence"/>
</dbReference>
<feature type="chain" id="PRO_5042987375" description="MARVEL domain-containing protein" evidence="3">
    <location>
        <begin position="24"/>
        <end position="329"/>
    </location>
</feature>
<sequence>MAIPTTLLTGLLALLALWSIILAGVATKTASLLYPVQTRFSNSSFDALRNGSGLLAFDGFLTFFIALALAALFATGHGIPLMILVGILAVLFLLWLGGAAAFSSGFNDYNLSRCNIGECGVSKATVAFAWLGWITLLALLVIAILLLVQGAEDGTGNATSSSGGGPSFSMAGLRRNKQQQQAADVEKAPQPHPEHQATAAPAAAVSPYPQQHPDLAMPAAAAPGAPSTAAGASSDVQKGFHGQSPAQQAFSGAYGVPESANAQHQGANAPYDAAQAYAQQSPYAGQAPSAAPTSMPQPQAPTGWSVAPLGTQPTNGPPTAEIVAGEPRS</sequence>
<keyword evidence="2" id="KW-0472">Membrane</keyword>
<feature type="compositionally biased region" description="Basic and acidic residues" evidence="1">
    <location>
        <begin position="184"/>
        <end position="195"/>
    </location>
</feature>
<protein>
    <recommendedName>
        <fullName evidence="6">MARVEL domain-containing protein</fullName>
    </recommendedName>
</protein>